<dbReference type="AlphaFoldDB" id="A0A6L7F325"/>
<keyword evidence="1" id="KW-1133">Transmembrane helix</keyword>
<sequence length="332" mass="35040">MSETRSVEELEQALRPDHPDRLTAVRLAAIRSQGRRRRRARLSAYGVGAATALLVAGVVTTQVTDPTGSGAEDRASYADEVRGPAELLPLAARALAEVPGARQVSAGQVVLPRPADAVDPMADVVADRFVDAAVDLGAHGYTGVTSFDTGAFPQWLSSGVQAWERAQGDESSWPVGSTDNGILVDVGELQLACVRPFHEGFSGEGADRCSPAVLEERDGVRTFGWGMGTDDFLAAGSDLELFDAPDYSTGSPRMLWIGGRDGTDAARVELVATDGSRTEATVAAGTVVPGDTMFWGPVTGELAEAVVYDADGDVVERHEVRPCDDPVDCEVR</sequence>
<evidence type="ECO:0000313" key="3">
    <source>
        <dbReference type="Proteomes" id="UP000473325"/>
    </source>
</evidence>
<proteinExistence type="predicted"/>
<keyword evidence="3" id="KW-1185">Reference proteome</keyword>
<name>A0A6L7F325_9ACTN</name>
<organism evidence="2 3">
    <name type="scientific">Nocardioides flavescens</name>
    <dbReference type="NCBI Taxonomy" id="2691959"/>
    <lineage>
        <taxon>Bacteria</taxon>
        <taxon>Bacillati</taxon>
        <taxon>Actinomycetota</taxon>
        <taxon>Actinomycetes</taxon>
        <taxon>Propionibacteriales</taxon>
        <taxon>Nocardioidaceae</taxon>
        <taxon>Nocardioides</taxon>
    </lineage>
</organism>
<dbReference type="EMBL" id="WUEK01000009">
    <property type="protein sequence ID" value="MXG90804.1"/>
    <property type="molecule type" value="Genomic_DNA"/>
</dbReference>
<evidence type="ECO:0000313" key="2">
    <source>
        <dbReference type="EMBL" id="MXG90804.1"/>
    </source>
</evidence>
<accession>A0A6L7F325</accession>
<evidence type="ECO:0000256" key="1">
    <source>
        <dbReference type="SAM" id="Phobius"/>
    </source>
</evidence>
<dbReference type="Proteomes" id="UP000473325">
    <property type="component" value="Unassembled WGS sequence"/>
</dbReference>
<feature type="transmembrane region" description="Helical" evidence="1">
    <location>
        <begin position="42"/>
        <end position="59"/>
    </location>
</feature>
<reference evidence="2 3" key="1">
    <citation type="submission" date="2019-12" db="EMBL/GenBank/DDBJ databases">
        <authorList>
            <person name="Kun Z."/>
        </authorList>
    </citation>
    <scope>NUCLEOTIDE SEQUENCE [LARGE SCALE GENOMIC DNA]</scope>
    <source>
        <strain evidence="2 3">YIM 123512</strain>
    </source>
</reference>
<keyword evidence="1" id="KW-0472">Membrane</keyword>
<comment type="caution">
    <text evidence="2">The sequence shown here is derived from an EMBL/GenBank/DDBJ whole genome shotgun (WGS) entry which is preliminary data.</text>
</comment>
<gene>
    <name evidence="2" type="ORF">GRQ65_14740</name>
</gene>
<dbReference type="Pfam" id="PF11239">
    <property type="entry name" value="DUF3040"/>
    <property type="match status" value="1"/>
</dbReference>
<dbReference type="InterPro" id="IPR021401">
    <property type="entry name" value="DUF3040"/>
</dbReference>
<dbReference type="RefSeq" id="WP_160878745.1">
    <property type="nucleotide sequence ID" value="NZ_WUEK01000009.1"/>
</dbReference>
<keyword evidence="1" id="KW-0812">Transmembrane</keyword>
<protein>
    <submittedName>
        <fullName evidence="2">DUF3040 domain-containing protein</fullName>
    </submittedName>
</protein>